<dbReference type="RefSeq" id="XP_040662190.1">
    <property type="nucleotide sequence ID" value="XM_040809588.1"/>
</dbReference>
<dbReference type="EMBL" id="KV878125">
    <property type="protein sequence ID" value="OJI96427.1"/>
    <property type="molecule type" value="Genomic_DNA"/>
</dbReference>
<sequence length="62" mass="6907">MREVPGSIPGSGLIFFAFFGFVLGRPITEGAIIPYMVLVLEAFQRCMSQVRLIRSFVSIINN</sequence>
<organism evidence="1 2">
    <name type="scientific">Aspergillus versicolor CBS 583.65</name>
    <dbReference type="NCBI Taxonomy" id="1036611"/>
    <lineage>
        <taxon>Eukaryota</taxon>
        <taxon>Fungi</taxon>
        <taxon>Dikarya</taxon>
        <taxon>Ascomycota</taxon>
        <taxon>Pezizomycotina</taxon>
        <taxon>Eurotiomycetes</taxon>
        <taxon>Eurotiomycetidae</taxon>
        <taxon>Eurotiales</taxon>
        <taxon>Aspergillaceae</taxon>
        <taxon>Aspergillus</taxon>
        <taxon>Aspergillus subgen. Nidulantes</taxon>
    </lineage>
</organism>
<dbReference type="VEuPathDB" id="FungiDB:ASPVEDRAFT_237764"/>
<evidence type="ECO:0000313" key="2">
    <source>
        <dbReference type="Proteomes" id="UP000184073"/>
    </source>
</evidence>
<gene>
    <name evidence="1" type="ORF">ASPVEDRAFT_237764</name>
</gene>
<proteinExistence type="predicted"/>
<evidence type="ECO:0000313" key="1">
    <source>
        <dbReference type="EMBL" id="OJI96427.1"/>
    </source>
</evidence>
<dbReference type="GeneID" id="63725099"/>
<protein>
    <submittedName>
        <fullName evidence="1">Uncharacterized protein</fullName>
    </submittedName>
</protein>
<accession>A0A1L9P4H4</accession>
<keyword evidence="2" id="KW-1185">Reference proteome</keyword>
<name>A0A1L9P4H4_ASPVE</name>
<dbReference type="AlphaFoldDB" id="A0A1L9P4H4"/>
<reference evidence="2" key="1">
    <citation type="journal article" date="2017" name="Genome Biol.">
        <title>Comparative genomics reveals high biological diversity and specific adaptations in the industrially and medically important fungal genus Aspergillus.</title>
        <authorList>
            <person name="de Vries R.P."/>
            <person name="Riley R."/>
            <person name="Wiebenga A."/>
            <person name="Aguilar-Osorio G."/>
            <person name="Amillis S."/>
            <person name="Uchima C.A."/>
            <person name="Anderluh G."/>
            <person name="Asadollahi M."/>
            <person name="Askin M."/>
            <person name="Barry K."/>
            <person name="Battaglia E."/>
            <person name="Bayram O."/>
            <person name="Benocci T."/>
            <person name="Braus-Stromeyer S.A."/>
            <person name="Caldana C."/>
            <person name="Canovas D."/>
            <person name="Cerqueira G.C."/>
            <person name="Chen F."/>
            <person name="Chen W."/>
            <person name="Choi C."/>
            <person name="Clum A."/>
            <person name="Dos Santos R.A."/>
            <person name="Damasio A.R."/>
            <person name="Diallinas G."/>
            <person name="Emri T."/>
            <person name="Fekete E."/>
            <person name="Flipphi M."/>
            <person name="Freyberg S."/>
            <person name="Gallo A."/>
            <person name="Gournas C."/>
            <person name="Habgood R."/>
            <person name="Hainaut M."/>
            <person name="Harispe M.L."/>
            <person name="Henrissat B."/>
            <person name="Hilden K.S."/>
            <person name="Hope R."/>
            <person name="Hossain A."/>
            <person name="Karabika E."/>
            <person name="Karaffa L."/>
            <person name="Karanyi Z."/>
            <person name="Krasevec N."/>
            <person name="Kuo A."/>
            <person name="Kusch H."/>
            <person name="LaButti K."/>
            <person name="Lagendijk E.L."/>
            <person name="Lapidus A."/>
            <person name="Levasseur A."/>
            <person name="Lindquist E."/>
            <person name="Lipzen A."/>
            <person name="Logrieco A.F."/>
            <person name="MacCabe A."/>
            <person name="Maekelae M.R."/>
            <person name="Malavazi I."/>
            <person name="Melin P."/>
            <person name="Meyer V."/>
            <person name="Mielnichuk N."/>
            <person name="Miskei M."/>
            <person name="Molnar A.P."/>
            <person name="Mule G."/>
            <person name="Ngan C.Y."/>
            <person name="Orejas M."/>
            <person name="Orosz E."/>
            <person name="Ouedraogo J.P."/>
            <person name="Overkamp K.M."/>
            <person name="Park H.-S."/>
            <person name="Perrone G."/>
            <person name="Piumi F."/>
            <person name="Punt P.J."/>
            <person name="Ram A.F."/>
            <person name="Ramon A."/>
            <person name="Rauscher S."/>
            <person name="Record E."/>
            <person name="Riano-Pachon D.M."/>
            <person name="Robert V."/>
            <person name="Roehrig J."/>
            <person name="Ruller R."/>
            <person name="Salamov A."/>
            <person name="Salih N.S."/>
            <person name="Samson R.A."/>
            <person name="Sandor E."/>
            <person name="Sanguinetti M."/>
            <person name="Schuetze T."/>
            <person name="Sepcic K."/>
            <person name="Shelest E."/>
            <person name="Sherlock G."/>
            <person name="Sophianopoulou V."/>
            <person name="Squina F.M."/>
            <person name="Sun H."/>
            <person name="Susca A."/>
            <person name="Todd R.B."/>
            <person name="Tsang A."/>
            <person name="Unkles S.E."/>
            <person name="van de Wiele N."/>
            <person name="van Rossen-Uffink D."/>
            <person name="Oliveira J.V."/>
            <person name="Vesth T.C."/>
            <person name="Visser J."/>
            <person name="Yu J.-H."/>
            <person name="Zhou M."/>
            <person name="Andersen M.R."/>
            <person name="Archer D.B."/>
            <person name="Baker S.E."/>
            <person name="Benoit I."/>
            <person name="Brakhage A.A."/>
            <person name="Braus G.H."/>
            <person name="Fischer R."/>
            <person name="Frisvad J.C."/>
            <person name="Goldman G.H."/>
            <person name="Houbraken J."/>
            <person name="Oakley B."/>
            <person name="Pocsi I."/>
            <person name="Scazzocchio C."/>
            <person name="Seiboth B."/>
            <person name="vanKuyk P.A."/>
            <person name="Wortman J."/>
            <person name="Dyer P.S."/>
            <person name="Grigoriev I.V."/>
        </authorList>
    </citation>
    <scope>NUCLEOTIDE SEQUENCE [LARGE SCALE GENOMIC DNA]</scope>
    <source>
        <strain evidence="2">CBS 583.65</strain>
    </source>
</reference>
<dbReference type="Proteomes" id="UP000184073">
    <property type="component" value="Unassembled WGS sequence"/>
</dbReference>